<feature type="compositionally biased region" description="Polar residues" evidence="1">
    <location>
        <begin position="29"/>
        <end position="46"/>
    </location>
</feature>
<accession>A0A516IR23</accession>
<feature type="domain" description="DUF5801" evidence="2">
    <location>
        <begin position="561"/>
        <end position="658"/>
    </location>
</feature>
<name>A0A516IR23_9SPHN</name>
<gene>
    <name evidence="3" type="ORF">FMM02_04850</name>
</gene>
<evidence type="ECO:0000313" key="3">
    <source>
        <dbReference type="EMBL" id="QDP19352.1"/>
    </source>
</evidence>
<evidence type="ECO:0000256" key="1">
    <source>
        <dbReference type="SAM" id="MobiDB-lite"/>
    </source>
</evidence>
<feature type="domain" description="DUF5801" evidence="2">
    <location>
        <begin position="1023"/>
        <end position="1180"/>
    </location>
</feature>
<feature type="domain" description="DUF5801" evidence="2">
    <location>
        <begin position="1844"/>
        <end position="2004"/>
    </location>
</feature>
<organism evidence="3 4">
    <name type="scientific">Sphingomonas xanthus</name>
    <dbReference type="NCBI Taxonomy" id="2594473"/>
    <lineage>
        <taxon>Bacteria</taxon>
        <taxon>Pseudomonadati</taxon>
        <taxon>Pseudomonadota</taxon>
        <taxon>Alphaproteobacteria</taxon>
        <taxon>Sphingomonadales</taxon>
        <taxon>Sphingomonadaceae</taxon>
        <taxon>Sphingomonas</taxon>
    </lineage>
</organism>
<feature type="compositionally biased region" description="Polar residues" evidence="1">
    <location>
        <begin position="309"/>
        <end position="322"/>
    </location>
</feature>
<evidence type="ECO:0000313" key="4">
    <source>
        <dbReference type="Proteomes" id="UP000321857"/>
    </source>
</evidence>
<keyword evidence="4" id="KW-1185">Reference proteome</keyword>
<feature type="compositionally biased region" description="Polar residues" evidence="1">
    <location>
        <begin position="2756"/>
        <end position="2766"/>
    </location>
</feature>
<feature type="domain" description="DUF5801" evidence="2">
    <location>
        <begin position="2031"/>
        <end position="2202"/>
    </location>
</feature>
<sequence>MRYEDSSNTGAFQGSGPIANDDFDALPAGSQTPATGNLITGEGTQTGSAGADSAAGGRITSITGKGGEDSSFAAGKLDVAGEFGRLSVDAEGNYVYRANPGVENVRDRFTYTLADSQGNNAAAALTIEIGKTPVVIQANAQQVVPGPDGVVLLPPGVDLSDIMIVGRNLVVMLPDGTQMIIVDGAIFVPQLVIDGVEVPASNVAALLIGQEPQPAAGESPPSSGGNFALPPPPLDPGVPLGDLIPPTVYNYNPPEVREVFDILDREPEIFIDPGNGVPVINAIDTVNEAGLPIRNGGEPAGSGEVADGNGSNNSDPSEATTGTIIYNSPDGVSSITLNGVPITAVGQVFNGTYGTLTITSIAPGAIGYNYVLLDNTSGDATVDNFTVSLTDNDGDVATATLAVQIVDDVPIARPDTDAVAAGTYGPELGNVLTGVGTTSGSAGADTVGADNATLTGATGAGATTPIVGGFTVVGQYGVLTISASGDYSYVRNPGTPGGVQDVFNYTLTDGDGDARSTTLTISIGDATPETRPNPTTLLDDDALPGGIPNGVGDDPDGQNTGGFLSGIGGDGPLSFNVLLTGAPAGFTYESGGSGVVLVKQGGVTVLTVTVNSTTGAYTVVQNAPIQHAAGGDENNQLFTINYNVTDVDGDTAPGTININVDDDSPEMGRADVNLPSLQVDETDLATDASADFSVVFAGAYGADGPGTTVYAVSTVDGTNSGLVDVATGLPVLLYNIGGQVVGSTSASLAGVTAGNTVFTASVNSSTGVVTLDQLRAVDHPLNPNPNDPVSPIATSIQLTGTITDADGDPASLAVNIGGNLTFFDDGPSVDVTLSGAGEPTLVTQDSETDGNPTSQDSATASFAANFSVNANGGADGLASQSLSYALGVSAAGVDSGLDQGGANIYLHLIGGVVVGSTSASAAGVNAGNTVFNVTVDGSGNVTLTQFSQIDHPPAGDPSPTGSPFVDHVASLTDSLVTLTATGTVTDGDGDTASDSQTLNIGANLQFQDDGPDVAAVLTGALLKLDETDGVGVPGEVDAPGGNLGTITVAAATLFTVSQPNVSADTPTTLSYSLALSADGVASGLLQSASNAPIYLYSIGGVVTGSTSATLAGVNAGNTAFTVSIDANSGAVTMTQFQAVEHGNTSSHDEDSSSLTAGVLSVRVNATDFDGDTDSASVDLGSIIRFEDDGPTIDVGVNGQVSEPTLITQDAETDGNPTTQDSASSAANFGGVFSLAFTTGSDGAATPTLSYALGVSAPGVDSGLDSGGATIYLHLIGGVVVGSTSASAAGVNVGNTIFDVGVSGAGVVTLTQYAQIDHPSGGDPSPTGSPFADHVATMADSLITLTASSTITDNDGDSATDSATVNIGANLIFQDDGPDVSAVLTGTLLKIDETDGVGVGAEVDPVGGDLGTVTVNLSSLVTISQPNVSADSPTTLSYSLVLSGQGVDSGLDVSSNNASIYLYNIGGQIVGSTAVSQAGVNAGNTAFTVSVNAGTGAVTITQFLAIEHPTPGASHDEDSLPIAAGALNLRVTATDFDGDTDFAQVDLGSVIRFEDDGPTAQNDVDVIVGGNGPATGNVLTGVEVAVGEDANNTDGVADNVGSDSPGSVTFIASNNIPANTDGTYTAGNLVVNGQYGTLTINANGDYSYVRTGGPGGVQDVFTYTLTDADGDTTTATLTISIEDNFPTLPDPALVRLDDDALAGGNADGPGDDVDSAGLPGQLVGSGGDGDLDYYFTGLNTLPAGFSVNVAGLPGSIQVLQGATVVLTVTLNNETGAFNVVQNNPILHPADNGGPDDNIENNLLFQIGVEVRDEDGDVEPATISINVDDDTPTINVTKAADAGVILTTDDAQTVGAATDTAVSTANFGGVFGLVQSAGADGAAAPAALSFALDVTGYAGGPGGIDSGLDQGGANIFLYEIGGKVVGSTSATLAGVNVGNTVFDVGVSATGVVTLTQYSQIDHPPGGDPSPTTAPFADHIVSMADSLVTLTASATLTDNDGDTVSDSETVNIGANLRFTDDGPSAAIQVTAQNVSLDESVGIQADSNDTASASVIALFAGVANKGVDTDLPQYATSASAIVTSTGSIYGADGAGTTLFGLSVAPGGVDSGLDTTAGVNIFLFNEGGVIVGRVGATAGVAAGGPAAFAIAINPATGIVSTVEYLSILHPNTADPDDSVAILNTAVQATVTITDFDGDTATQSVNIGSRIQFQDSGPVMTAASNINIQNSGDVAHTGTFAFNLGADDGPTNNDVIKLVTGSATVGGNPVQNWNLVAGAENATTASYTFSFNYANGPGSTALATGTLTFNKLAGTYTVDLDAPISSFSILQTASGTLFQGYEFGTSTPDGSQPAISVTQIQGTPGNPLPTDLFVQFTSVSEPASGTGDNNLEFTTWVPGADNPPPVPAGGDTAWNAGDLFNQTDGWVSTSNDANGVDGDTIQGHEVIDFTLVQGANPTGVLAQPASYGQASSMFLKFDGIGAQEDMIIVLKLYDPNTNSYTTRALMVQNADIQKGPGSGPGAYSAITLDNNDGLVIIESNDYNAPGENWVIVGAQIAGSDQGLTGSAINFNPALGAGGGSNTVGAFQDFSTDTHDGPFKISSIGFLTTNSTPQNAQLTFNVTVQDGDGDTVTQTIVASVTSSPDSSTPIALAPATTSIMMVDSEPANDGFSLAADSSNDNYRASGPDKGFGQAGNSGVMAGIVAAAGMQSVAGNAHGRSFDAHESNGPDLAAGDSFAMRVAPADAPASQATGLAADGESGDPGQSQQSTVSFNDFADQSGGDASVQSHGPAIPADLPHGGSSEAAAAAHGPTAAAPAVAMPGAEVLAALSLDVGAQRGGSVEQILADALGPDAPPTVDGLLAALGVSGPGDAQVQLASPVDMTVPAWDTPGAGAFASGFDMMIKMDAQMLHHDAVQPVING</sequence>
<feature type="region of interest" description="Disordered" evidence="1">
    <location>
        <begin position="2737"/>
        <end position="2802"/>
    </location>
</feature>
<feature type="domain" description="DUF5801" evidence="2">
    <location>
        <begin position="1218"/>
        <end position="1363"/>
    </location>
</feature>
<feature type="compositionally biased region" description="Polar residues" evidence="1">
    <location>
        <begin position="841"/>
        <end position="856"/>
    </location>
</feature>
<feature type="region of interest" description="Disordered" evidence="1">
    <location>
        <begin position="293"/>
        <end position="322"/>
    </location>
</feature>
<protein>
    <recommendedName>
        <fullName evidence="2">DUF5801 domain-containing protein</fullName>
    </recommendedName>
</protein>
<feature type="domain" description="DUF5801" evidence="2">
    <location>
        <begin position="1388"/>
        <end position="1547"/>
    </location>
</feature>
<dbReference type="OrthoDB" id="7520414at2"/>
<dbReference type="RefSeq" id="WP_147493805.1">
    <property type="nucleotide sequence ID" value="NZ_CP041659.1"/>
</dbReference>
<dbReference type="Pfam" id="PF17963">
    <property type="entry name" value="Big_9"/>
    <property type="match status" value="1"/>
</dbReference>
<feature type="domain" description="DUF5801" evidence="2">
    <location>
        <begin position="848"/>
        <end position="996"/>
    </location>
</feature>
<feature type="domain" description="DUF5801" evidence="2">
    <location>
        <begin position="1757"/>
        <end position="1823"/>
    </location>
</feature>
<dbReference type="Pfam" id="PF19116">
    <property type="entry name" value="DUF5801"/>
    <property type="match status" value="9"/>
</dbReference>
<dbReference type="KEGG" id="sxa:FMM02_04850"/>
<feature type="region of interest" description="Disordered" evidence="1">
    <location>
        <begin position="212"/>
        <end position="235"/>
    </location>
</feature>
<dbReference type="InterPro" id="IPR043824">
    <property type="entry name" value="DUF5801"/>
</dbReference>
<feature type="region of interest" description="Disordered" evidence="1">
    <location>
        <begin position="1"/>
        <end position="55"/>
    </location>
</feature>
<feature type="compositionally biased region" description="Polar residues" evidence="1">
    <location>
        <begin position="1"/>
        <end position="12"/>
    </location>
</feature>
<feature type="domain" description="DUF5801" evidence="2">
    <location>
        <begin position="677"/>
        <end position="817"/>
    </location>
</feature>
<reference evidence="3 4" key="1">
    <citation type="submission" date="2019-07" db="EMBL/GenBank/DDBJ databases">
        <title>Sphingomonas AE3 Genome sequencing and assembly.</title>
        <authorList>
            <person name="Kim H."/>
        </authorList>
    </citation>
    <scope>NUCLEOTIDE SEQUENCE [LARGE SCALE GENOMIC DNA]</scope>
    <source>
        <strain evidence="3 4">AE3</strain>
    </source>
</reference>
<dbReference type="Proteomes" id="UP000321857">
    <property type="component" value="Chromosome"/>
</dbReference>
<dbReference type="EMBL" id="CP041659">
    <property type="protein sequence ID" value="QDP19352.1"/>
    <property type="molecule type" value="Genomic_DNA"/>
</dbReference>
<feature type="region of interest" description="Disordered" evidence="1">
    <location>
        <begin position="835"/>
        <end position="856"/>
    </location>
</feature>
<evidence type="ECO:0000259" key="2">
    <source>
        <dbReference type="Pfam" id="PF19116"/>
    </source>
</evidence>
<proteinExistence type="predicted"/>
<feature type="compositionally biased region" description="Low complexity" evidence="1">
    <location>
        <begin position="2791"/>
        <end position="2802"/>
    </location>
</feature>